<gene>
    <name evidence="4" type="ORF">DSPE1174_LOCUS11899</name>
</gene>
<evidence type="ECO:0000256" key="2">
    <source>
        <dbReference type="SAM" id="MobiDB-lite"/>
    </source>
</evidence>
<feature type="region of interest" description="Disordered" evidence="2">
    <location>
        <begin position="86"/>
        <end position="105"/>
    </location>
</feature>
<feature type="region of interest" description="Disordered" evidence="2">
    <location>
        <begin position="313"/>
        <end position="343"/>
    </location>
</feature>
<dbReference type="InterPro" id="IPR025252">
    <property type="entry name" value="DUF4200"/>
</dbReference>
<dbReference type="InterPro" id="IPR051147">
    <property type="entry name" value="CFAP_domain-containing"/>
</dbReference>
<evidence type="ECO:0000259" key="3">
    <source>
        <dbReference type="Pfam" id="PF13863"/>
    </source>
</evidence>
<evidence type="ECO:0000313" key="4">
    <source>
        <dbReference type="EMBL" id="CAD9414276.1"/>
    </source>
</evidence>
<organism evidence="4">
    <name type="scientific">Octactis speculum</name>
    <dbReference type="NCBI Taxonomy" id="3111310"/>
    <lineage>
        <taxon>Eukaryota</taxon>
        <taxon>Sar</taxon>
        <taxon>Stramenopiles</taxon>
        <taxon>Ochrophyta</taxon>
        <taxon>Dictyochophyceae</taxon>
        <taxon>Dictyochales</taxon>
        <taxon>Dictyochaceae</taxon>
        <taxon>Octactis</taxon>
    </lineage>
</organism>
<dbReference type="GO" id="GO:0005856">
    <property type="term" value="C:cytoskeleton"/>
    <property type="evidence" value="ECO:0007669"/>
    <property type="project" value="UniProtKB-ARBA"/>
</dbReference>
<dbReference type="PANTHER" id="PTHR21683:SF2">
    <property type="entry name" value="COILED-COIL DOMAIN-CONTAINING PROTEIN 42 LIKE-2-LIKE"/>
    <property type="match status" value="1"/>
</dbReference>
<dbReference type="Pfam" id="PF13863">
    <property type="entry name" value="DUF4200"/>
    <property type="match status" value="1"/>
</dbReference>
<feature type="region of interest" description="Disordered" evidence="2">
    <location>
        <begin position="258"/>
        <end position="288"/>
    </location>
</feature>
<name>A0A7S2C372_9STRA</name>
<reference evidence="4" key="1">
    <citation type="submission" date="2021-01" db="EMBL/GenBank/DDBJ databases">
        <authorList>
            <person name="Corre E."/>
            <person name="Pelletier E."/>
            <person name="Niang G."/>
            <person name="Scheremetjew M."/>
            <person name="Finn R."/>
            <person name="Kale V."/>
            <person name="Holt S."/>
            <person name="Cochrane G."/>
            <person name="Meng A."/>
            <person name="Brown T."/>
            <person name="Cohen L."/>
        </authorList>
    </citation>
    <scope>NUCLEOTIDE SEQUENCE</scope>
    <source>
        <strain evidence="4">CCMP1381</strain>
    </source>
</reference>
<evidence type="ECO:0000256" key="1">
    <source>
        <dbReference type="ARBA" id="ARBA00023054"/>
    </source>
</evidence>
<feature type="domain" description="DUF4200" evidence="3">
    <location>
        <begin position="27"/>
        <end position="143"/>
    </location>
</feature>
<dbReference type="PANTHER" id="PTHR21683">
    <property type="entry name" value="COILED-COIL DOMAIN-CONTAINING PROTEIN 42 LIKE-2-LIKE-RELATED"/>
    <property type="match status" value="1"/>
</dbReference>
<dbReference type="EMBL" id="HBGS01023418">
    <property type="protein sequence ID" value="CAD9414276.1"/>
    <property type="molecule type" value="Transcribed_RNA"/>
</dbReference>
<feature type="compositionally biased region" description="Polar residues" evidence="2">
    <location>
        <begin position="258"/>
        <end position="281"/>
    </location>
</feature>
<dbReference type="AlphaFoldDB" id="A0A7S2C372"/>
<protein>
    <recommendedName>
        <fullName evidence="3">DUF4200 domain-containing protein</fullName>
    </recommendedName>
</protein>
<accession>A0A7S2C372</accession>
<sequence>MSSLRSKSRENSLHTLTLDHVSPATRLLEKRRQMFEVQEALDVQKEEFARREDAFRRREETLRKKDLELQESLIKFNKFLQENESKRNRALKRASDEQKNREQKEAEIARLKQEYRLKQEEDQAVKKGLEMHVKYRDYLTNVFEGVEEEYNEIQDLLNRFETLKHANSDLAKAHRDNEQKNESQRQLFGNFKKECQNEILNRTNDIAKKQKLYEQKTGDVLRLQNIVDSSVESSSKELLELGQVIRTVRNLHDRIETRLQNTGRSSKNSNDSHAQSSTGSPEQLDLESQRAVETLDEITAYMIDYEEIVQEWSSADRKSKRHSSTLAGESTALMSETTESLEG</sequence>
<feature type="compositionally biased region" description="Polar residues" evidence="2">
    <location>
        <begin position="324"/>
        <end position="343"/>
    </location>
</feature>
<proteinExistence type="predicted"/>
<keyword evidence="1" id="KW-0175">Coiled coil</keyword>